<dbReference type="SMART" id="SM00116">
    <property type="entry name" value="CBS"/>
    <property type="match status" value="2"/>
</dbReference>
<dbReference type="OrthoDB" id="9800627at2"/>
<evidence type="ECO:0000259" key="18">
    <source>
        <dbReference type="PROSITE" id="PS51371"/>
    </source>
</evidence>
<keyword evidence="9 14" id="KW-0862">Zinc</keyword>
<keyword evidence="7" id="KW-0677">Repeat</keyword>
<dbReference type="PANTHER" id="PTHR39188:SF3">
    <property type="entry name" value="STAGE IV SPORULATION PROTEIN FB"/>
    <property type="match status" value="1"/>
</dbReference>
<name>A0A069R9P2_PEPLI</name>
<dbReference type="GO" id="GO:0006508">
    <property type="term" value="P:proteolysis"/>
    <property type="evidence" value="ECO:0007669"/>
    <property type="project" value="UniProtKB-KW"/>
</dbReference>
<gene>
    <name evidence="19" type="primary">rip3</name>
    <name evidence="19" type="ORF">CLIT_23c00230</name>
</gene>
<evidence type="ECO:0000256" key="10">
    <source>
        <dbReference type="ARBA" id="ARBA00022989"/>
    </source>
</evidence>
<organism evidence="19 20">
    <name type="scientific">Peptoclostridium litorale DSM 5388</name>
    <dbReference type="NCBI Taxonomy" id="1121324"/>
    <lineage>
        <taxon>Bacteria</taxon>
        <taxon>Bacillati</taxon>
        <taxon>Bacillota</taxon>
        <taxon>Clostridia</taxon>
        <taxon>Peptostreptococcales</taxon>
        <taxon>Peptoclostridiaceae</taxon>
        <taxon>Peptoclostridium</taxon>
    </lineage>
</organism>
<evidence type="ECO:0000256" key="5">
    <source>
        <dbReference type="ARBA" id="ARBA00022692"/>
    </source>
</evidence>
<dbReference type="RefSeq" id="WP_038267513.1">
    <property type="nucleotide sequence ID" value="NZ_FSRH01000004.1"/>
</dbReference>
<evidence type="ECO:0000256" key="11">
    <source>
        <dbReference type="ARBA" id="ARBA00023049"/>
    </source>
</evidence>
<feature type="binding site" evidence="16">
    <location>
        <position position="71"/>
    </location>
    <ligand>
        <name>Zn(2+)</name>
        <dbReference type="ChEBI" id="CHEBI:29105"/>
        <note>catalytic</note>
    </ligand>
</feature>
<feature type="domain" description="CBS" evidence="18">
    <location>
        <begin position="252"/>
        <end position="309"/>
    </location>
</feature>
<dbReference type="Pfam" id="PF02163">
    <property type="entry name" value="Peptidase_M50"/>
    <property type="match status" value="2"/>
</dbReference>
<dbReference type="Gene3D" id="3.10.580.10">
    <property type="entry name" value="CBS-domain"/>
    <property type="match status" value="1"/>
</dbReference>
<sequence>MANSIRIGSIKKIDIEINYNWIIIFLLITFMFSNFYFPFYFPDWPNFLYWVEGAVLAIMLFVSVLLHELSHSMVSMHYGIPVTKISLFIFGGLAYIEKEADSPKKEFLIAIAGPLMSVFLFGVFTLVGSLLQSAGMPDTVTAPLLFIGQMNIVLAIFNLFPALPLDGGRILTAIIWAVKKDRVYATRVAGSSGTIFSYALMMLGILNILGGNLVNGIWLIFIGIFIGQSSQTSYQNALLEKLFNNLTVRDIMTSPVLTVDLHMSVSDVLRDFFYHYKHPFFPVEDDGMIVGAIMLKSLRSVNEKDMEDILVQQVYEPLDKRFIISPDEPAQNALRMMAGNELGRFMVMENNILIGILSKTDLIKYISIYNELHS</sequence>
<evidence type="ECO:0000256" key="17">
    <source>
        <dbReference type="PROSITE-ProRule" id="PRU00703"/>
    </source>
</evidence>
<evidence type="ECO:0000256" key="13">
    <source>
        <dbReference type="ARBA" id="ARBA00023136"/>
    </source>
</evidence>
<evidence type="ECO:0000256" key="3">
    <source>
        <dbReference type="ARBA" id="ARBA00022475"/>
    </source>
</evidence>
<evidence type="ECO:0000256" key="2">
    <source>
        <dbReference type="ARBA" id="ARBA00007931"/>
    </source>
</evidence>
<comment type="cofactor">
    <cofactor evidence="14 16">
        <name>Zn(2+)</name>
        <dbReference type="ChEBI" id="CHEBI:29105"/>
    </cofactor>
    <text evidence="14 16">Binds 1 zinc ion per subunit.</text>
</comment>
<dbReference type="Proteomes" id="UP000027946">
    <property type="component" value="Unassembled WGS sequence"/>
</dbReference>
<dbReference type="InterPro" id="IPR046342">
    <property type="entry name" value="CBS_dom_sf"/>
</dbReference>
<comment type="subcellular location">
    <subcellularLocation>
        <location evidence="1 14">Cell membrane</location>
        <topology evidence="1 14">Multi-pass membrane protein</topology>
    </subcellularLocation>
</comment>
<dbReference type="PROSITE" id="PS51371">
    <property type="entry name" value="CBS"/>
    <property type="match status" value="2"/>
</dbReference>
<feature type="transmembrane region" description="Helical" evidence="14">
    <location>
        <begin position="108"/>
        <end position="131"/>
    </location>
</feature>
<feature type="transmembrane region" description="Helical" evidence="14">
    <location>
        <begin position="78"/>
        <end position="96"/>
    </location>
</feature>
<dbReference type="GO" id="GO:0046872">
    <property type="term" value="F:metal ion binding"/>
    <property type="evidence" value="ECO:0007669"/>
    <property type="project" value="UniProtKB-UniRule"/>
</dbReference>
<feature type="transmembrane region" description="Helical" evidence="14">
    <location>
        <begin position="21"/>
        <end position="41"/>
    </location>
</feature>
<feature type="domain" description="CBS" evidence="18">
    <location>
        <begin position="315"/>
        <end position="374"/>
    </location>
</feature>
<accession>A0A069R9P2</accession>
<keyword evidence="20" id="KW-1185">Reference proteome</keyword>
<dbReference type="InterPro" id="IPR016483">
    <property type="entry name" value="UCP006404_Pept_M50_CBS"/>
</dbReference>
<dbReference type="STRING" id="1121324.CLIT_23c00230"/>
<dbReference type="GO" id="GO:0008237">
    <property type="term" value="F:metallopeptidase activity"/>
    <property type="evidence" value="ECO:0007669"/>
    <property type="project" value="UniProtKB-UniRule"/>
</dbReference>
<keyword evidence="3 14" id="KW-1003">Cell membrane</keyword>
<reference evidence="19 20" key="1">
    <citation type="submission" date="2014-03" db="EMBL/GenBank/DDBJ databases">
        <title>Genome sequence of Clostridium litorale W6, DSM 5388.</title>
        <authorList>
            <person name="Poehlein A."/>
            <person name="Jagirdar A."/>
            <person name="Khonsari B."/>
            <person name="Chibani C.M."/>
            <person name="Gutierrez Gutierrez D.A."/>
            <person name="Davydova E."/>
            <person name="Alghaithi H.S."/>
            <person name="Nair K.P."/>
            <person name="Dhamotharan K."/>
            <person name="Chandran L."/>
            <person name="G W."/>
            <person name="Daniel R."/>
        </authorList>
    </citation>
    <scope>NUCLEOTIDE SEQUENCE [LARGE SCALE GENOMIC DNA]</scope>
    <source>
        <strain evidence="19 20">W6</strain>
    </source>
</reference>
<dbReference type="InterPro" id="IPR008915">
    <property type="entry name" value="Peptidase_M50"/>
</dbReference>
<evidence type="ECO:0000256" key="8">
    <source>
        <dbReference type="ARBA" id="ARBA00022801"/>
    </source>
</evidence>
<keyword evidence="12 17" id="KW-0129">CBS domain</keyword>
<dbReference type="eggNOG" id="COG0517">
    <property type="taxonomic scope" value="Bacteria"/>
</dbReference>
<dbReference type="SUPFAM" id="SSF54631">
    <property type="entry name" value="CBS-domain pair"/>
    <property type="match status" value="1"/>
</dbReference>
<feature type="binding site" evidence="16">
    <location>
        <position position="166"/>
    </location>
    <ligand>
        <name>Zn(2+)</name>
        <dbReference type="ChEBI" id="CHEBI:29105"/>
        <note>catalytic</note>
    </ligand>
</feature>
<evidence type="ECO:0000256" key="12">
    <source>
        <dbReference type="ARBA" id="ARBA00023122"/>
    </source>
</evidence>
<evidence type="ECO:0000313" key="19">
    <source>
        <dbReference type="EMBL" id="KDR93751.1"/>
    </source>
</evidence>
<feature type="binding site" evidence="16">
    <location>
        <position position="67"/>
    </location>
    <ligand>
        <name>Zn(2+)</name>
        <dbReference type="ChEBI" id="CHEBI:29105"/>
        <note>catalytic</note>
    </ligand>
</feature>
<dbReference type="PIRSF" id="PIRSF006404">
    <property type="entry name" value="UCP006404_Pept_M50_CBS"/>
    <property type="match status" value="1"/>
</dbReference>
<keyword evidence="13 14" id="KW-0472">Membrane</keyword>
<keyword evidence="8 14" id="KW-0378">Hydrolase</keyword>
<evidence type="ECO:0000256" key="4">
    <source>
        <dbReference type="ARBA" id="ARBA00022670"/>
    </source>
</evidence>
<evidence type="ECO:0000256" key="9">
    <source>
        <dbReference type="ARBA" id="ARBA00022833"/>
    </source>
</evidence>
<dbReference type="AlphaFoldDB" id="A0A069R9P2"/>
<evidence type="ECO:0000256" key="15">
    <source>
        <dbReference type="PIRSR" id="PIRSR006404-1"/>
    </source>
</evidence>
<dbReference type="GO" id="GO:0005886">
    <property type="term" value="C:plasma membrane"/>
    <property type="evidence" value="ECO:0007669"/>
    <property type="project" value="UniProtKB-SubCell"/>
</dbReference>
<evidence type="ECO:0000313" key="20">
    <source>
        <dbReference type="Proteomes" id="UP000027946"/>
    </source>
</evidence>
<feature type="transmembrane region" description="Helical" evidence="14">
    <location>
        <begin position="143"/>
        <end position="163"/>
    </location>
</feature>
<dbReference type="InterPro" id="IPR000644">
    <property type="entry name" value="CBS_dom"/>
</dbReference>
<keyword evidence="4 14" id="KW-0645">Protease</keyword>
<feature type="transmembrane region" description="Helical" evidence="14">
    <location>
        <begin position="47"/>
        <end position="66"/>
    </location>
</feature>
<feature type="transmembrane region" description="Helical" evidence="14">
    <location>
        <begin position="195"/>
        <end position="226"/>
    </location>
</feature>
<evidence type="ECO:0000256" key="1">
    <source>
        <dbReference type="ARBA" id="ARBA00004651"/>
    </source>
</evidence>
<keyword evidence="10 14" id="KW-1133">Transmembrane helix</keyword>
<feature type="active site" evidence="15">
    <location>
        <position position="68"/>
    </location>
</feature>
<dbReference type="EMBL" id="JJMM01000026">
    <property type="protein sequence ID" value="KDR93751.1"/>
    <property type="molecule type" value="Genomic_DNA"/>
</dbReference>
<dbReference type="CDD" id="cd06164">
    <property type="entry name" value="S2P-M50_SpoIVFB_CBS"/>
    <property type="match status" value="1"/>
</dbReference>
<proteinExistence type="inferred from homology"/>
<evidence type="ECO:0000256" key="6">
    <source>
        <dbReference type="ARBA" id="ARBA00022723"/>
    </source>
</evidence>
<comment type="similarity">
    <text evidence="2 14">Belongs to the peptidase M50B family.</text>
</comment>
<keyword evidence="5 14" id="KW-0812">Transmembrane</keyword>
<evidence type="ECO:0000256" key="7">
    <source>
        <dbReference type="ARBA" id="ARBA00022737"/>
    </source>
</evidence>
<keyword evidence="6 14" id="KW-0479">Metal-binding</keyword>
<comment type="caution">
    <text evidence="19">The sequence shown here is derived from an EMBL/GenBank/DDBJ whole genome shotgun (WGS) entry which is preliminary data.</text>
</comment>
<keyword evidence="11 14" id="KW-0482">Metalloprotease</keyword>
<dbReference type="eggNOG" id="COG1994">
    <property type="taxonomic scope" value="Bacteria"/>
</dbReference>
<evidence type="ECO:0000256" key="16">
    <source>
        <dbReference type="PIRSR" id="PIRSR006404-2"/>
    </source>
</evidence>
<dbReference type="PANTHER" id="PTHR39188">
    <property type="entry name" value="MEMBRANE-ASSOCIATED ZINC METALLOPROTEASE M50B"/>
    <property type="match status" value="1"/>
</dbReference>
<evidence type="ECO:0000256" key="14">
    <source>
        <dbReference type="PIRNR" id="PIRNR006404"/>
    </source>
</evidence>
<protein>
    <recommendedName>
        <fullName evidence="14">Zinc metalloprotease</fullName>
    </recommendedName>
</protein>
<dbReference type="Pfam" id="PF00571">
    <property type="entry name" value="CBS"/>
    <property type="match status" value="2"/>
</dbReference>